<evidence type="ECO:0000259" key="12">
    <source>
        <dbReference type="Pfam" id="PF00892"/>
    </source>
</evidence>
<reference evidence="14" key="1">
    <citation type="submission" date="2018-03" db="EMBL/GenBank/DDBJ databases">
        <authorList>
            <person name="Blom J."/>
        </authorList>
    </citation>
    <scope>NUCLEOTIDE SEQUENCE [LARGE SCALE GENOMIC DNA]</scope>
    <source>
        <strain evidence="14">KPC-SM-21</strain>
    </source>
</reference>
<evidence type="ECO:0000256" key="5">
    <source>
        <dbReference type="ARBA" id="ARBA00022556"/>
    </source>
</evidence>
<evidence type="ECO:0000256" key="9">
    <source>
        <dbReference type="ARBA" id="ARBA00023098"/>
    </source>
</evidence>
<evidence type="ECO:0000256" key="8">
    <source>
        <dbReference type="ARBA" id="ARBA00022989"/>
    </source>
</evidence>
<evidence type="ECO:0000256" key="7">
    <source>
        <dbReference type="ARBA" id="ARBA00022985"/>
    </source>
</evidence>
<dbReference type="PANTHER" id="PTHR30561:SF9">
    <property type="entry name" value="4-AMINO-4-DEOXY-L-ARABINOSE-PHOSPHOUNDECAPRENOL FLIPPASE SUBUNIT ARNF-RELATED"/>
    <property type="match status" value="1"/>
</dbReference>
<feature type="domain" description="EamA" evidence="12">
    <location>
        <begin position="17"/>
        <end position="115"/>
    </location>
</feature>
<keyword evidence="8 11" id="KW-1133">Transmembrane helix</keyword>
<comment type="subcellular location">
    <subcellularLocation>
        <location evidence="1">Cell membrane</location>
        <topology evidence="1">Multi-pass membrane protein</topology>
    </subcellularLocation>
</comment>
<keyword evidence="3" id="KW-0444">Lipid biosynthesis</keyword>
<keyword evidence="4" id="KW-0997">Cell inner membrane</keyword>
<keyword evidence="2" id="KW-1003">Cell membrane</keyword>
<dbReference type="AlphaFoldDB" id="A0A2U3MZX0"/>
<dbReference type="InterPro" id="IPR000390">
    <property type="entry name" value="Small_drug/metabolite_transptr"/>
</dbReference>
<dbReference type="EMBL" id="OOGT01000094">
    <property type="protein sequence ID" value="SPL70968.1"/>
    <property type="molecule type" value="Genomic_DNA"/>
</dbReference>
<keyword evidence="7" id="KW-0448">Lipopolysaccharide biosynthesis</keyword>
<dbReference type="InterPro" id="IPR037185">
    <property type="entry name" value="EmrE-like"/>
</dbReference>
<evidence type="ECO:0000313" key="14">
    <source>
        <dbReference type="Proteomes" id="UP000245974"/>
    </source>
</evidence>
<name>A0A2U3MZX0_9GAMM</name>
<dbReference type="InParanoid" id="A0A2U3MZX0"/>
<organism evidence="13 14">
    <name type="scientific">Acinetobacter stercoris</name>
    <dbReference type="NCBI Taxonomy" id="2126983"/>
    <lineage>
        <taxon>Bacteria</taxon>
        <taxon>Pseudomonadati</taxon>
        <taxon>Pseudomonadota</taxon>
        <taxon>Gammaproteobacteria</taxon>
        <taxon>Moraxellales</taxon>
        <taxon>Moraxellaceae</taxon>
        <taxon>Acinetobacter</taxon>
    </lineage>
</organism>
<feature type="transmembrane region" description="Helical" evidence="11">
    <location>
        <begin position="47"/>
        <end position="69"/>
    </location>
</feature>
<sequence length="119" mass="13038">MSPIVILVWIVTILIDTFGQLAFKAAASENTENSGLAHWKAMAKRPWIWIGITCYIVEFVAWLAFLSLVPLSDGVMLGSINIVVIMIAGRLFFKEKLSKNRLIGVIFITIGVTVVGMGA</sequence>
<dbReference type="SUPFAM" id="SSF103481">
    <property type="entry name" value="Multidrug resistance efflux transporter EmrE"/>
    <property type="match status" value="1"/>
</dbReference>
<evidence type="ECO:0000256" key="1">
    <source>
        <dbReference type="ARBA" id="ARBA00004651"/>
    </source>
</evidence>
<gene>
    <name evidence="13" type="ORF">KPC_2146</name>
</gene>
<evidence type="ECO:0000256" key="11">
    <source>
        <dbReference type="SAM" id="Phobius"/>
    </source>
</evidence>
<dbReference type="PANTHER" id="PTHR30561">
    <property type="entry name" value="SMR FAMILY PROTON-DEPENDENT DRUG EFFLUX TRANSPORTER SUGE"/>
    <property type="match status" value="1"/>
</dbReference>
<dbReference type="GO" id="GO:0009103">
    <property type="term" value="P:lipopolysaccharide biosynthetic process"/>
    <property type="evidence" value="ECO:0007669"/>
    <property type="project" value="UniProtKB-KW"/>
</dbReference>
<feature type="transmembrane region" description="Helical" evidence="11">
    <location>
        <begin position="6"/>
        <end position="26"/>
    </location>
</feature>
<dbReference type="InterPro" id="IPR000620">
    <property type="entry name" value="EamA_dom"/>
</dbReference>
<feature type="transmembrane region" description="Helical" evidence="11">
    <location>
        <begin position="100"/>
        <end position="118"/>
    </location>
</feature>
<dbReference type="Gene3D" id="1.10.3730.20">
    <property type="match status" value="1"/>
</dbReference>
<dbReference type="GO" id="GO:0022857">
    <property type="term" value="F:transmembrane transporter activity"/>
    <property type="evidence" value="ECO:0007669"/>
    <property type="project" value="InterPro"/>
</dbReference>
<keyword evidence="9" id="KW-0443">Lipid metabolism</keyword>
<evidence type="ECO:0000313" key="13">
    <source>
        <dbReference type="EMBL" id="SPL70968.1"/>
    </source>
</evidence>
<feature type="transmembrane region" description="Helical" evidence="11">
    <location>
        <begin position="75"/>
        <end position="93"/>
    </location>
</feature>
<accession>A0A2U3MZX0</accession>
<protein>
    <submittedName>
        <fullName evidence="13">4-amino-4-deoxy-L-arabinose-phosphoundecaprenol flippase subunit ArnF</fullName>
    </submittedName>
</protein>
<dbReference type="GO" id="GO:0005886">
    <property type="term" value="C:plasma membrane"/>
    <property type="evidence" value="ECO:0007669"/>
    <property type="project" value="UniProtKB-SubCell"/>
</dbReference>
<dbReference type="OrthoDB" id="8612348at2"/>
<keyword evidence="6 11" id="KW-0812">Transmembrane</keyword>
<dbReference type="GO" id="GO:0009245">
    <property type="term" value="P:lipid A biosynthetic process"/>
    <property type="evidence" value="ECO:0007669"/>
    <property type="project" value="UniProtKB-KW"/>
</dbReference>
<keyword evidence="14" id="KW-1185">Reference proteome</keyword>
<keyword evidence="5" id="KW-0441">Lipid A biosynthesis</keyword>
<evidence type="ECO:0000256" key="6">
    <source>
        <dbReference type="ARBA" id="ARBA00022692"/>
    </source>
</evidence>
<dbReference type="RefSeq" id="WP_121974418.1">
    <property type="nucleotide sequence ID" value="NZ_OOGT01000094.1"/>
</dbReference>
<keyword evidence="10 11" id="KW-0472">Membrane</keyword>
<evidence type="ECO:0000256" key="10">
    <source>
        <dbReference type="ARBA" id="ARBA00023136"/>
    </source>
</evidence>
<evidence type="ECO:0000256" key="3">
    <source>
        <dbReference type="ARBA" id="ARBA00022516"/>
    </source>
</evidence>
<proteinExistence type="predicted"/>
<evidence type="ECO:0000256" key="4">
    <source>
        <dbReference type="ARBA" id="ARBA00022519"/>
    </source>
</evidence>
<dbReference type="Pfam" id="PF00892">
    <property type="entry name" value="EamA"/>
    <property type="match status" value="1"/>
</dbReference>
<dbReference type="Proteomes" id="UP000245974">
    <property type="component" value="Unassembled WGS sequence"/>
</dbReference>
<evidence type="ECO:0000256" key="2">
    <source>
        <dbReference type="ARBA" id="ARBA00022475"/>
    </source>
</evidence>